<dbReference type="AlphaFoldDB" id="A0A371CLP7"/>
<reference evidence="2 3" key="1">
    <citation type="journal article" date="2018" name="Biotechnol. Biofuels">
        <title>Integrative visual omics of the white-rot fungus Polyporus brumalis exposes the biotechnological potential of its oxidative enzymes for delignifying raw plant biomass.</title>
        <authorList>
            <person name="Miyauchi S."/>
            <person name="Rancon A."/>
            <person name="Drula E."/>
            <person name="Hage H."/>
            <person name="Chaduli D."/>
            <person name="Favel A."/>
            <person name="Grisel S."/>
            <person name="Henrissat B."/>
            <person name="Herpoel-Gimbert I."/>
            <person name="Ruiz-Duenas F.J."/>
            <person name="Chevret D."/>
            <person name="Hainaut M."/>
            <person name="Lin J."/>
            <person name="Wang M."/>
            <person name="Pangilinan J."/>
            <person name="Lipzen A."/>
            <person name="Lesage-Meessen L."/>
            <person name="Navarro D."/>
            <person name="Riley R."/>
            <person name="Grigoriev I.V."/>
            <person name="Zhou S."/>
            <person name="Raouche S."/>
            <person name="Rosso M.N."/>
        </authorList>
    </citation>
    <scope>NUCLEOTIDE SEQUENCE [LARGE SCALE GENOMIC DNA]</scope>
    <source>
        <strain evidence="2 3">BRFM 1820</strain>
    </source>
</reference>
<name>A0A371CLP7_9APHY</name>
<feature type="region of interest" description="Disordered" evidence="1">
    <location>
        <begin position="270"/>
        <end position="413"/>
    </location>
</feature>
<feature type="region of interest" description="Disordered" evidence="1">
    <location>
        <begin position="18"/>
        <end position="92"/>
    </location>
</feature>
<sequence>MLRLAEFLWRDECIGVTHRASRPPSSPLSPRRPQLTPGAVPPAPRQLASQTLETDRPSLRQRPVAAVSRRNIPAQRVRPPGLTRRLRPPLLPRPRRLSRPASLLTVFGISISPNYDLCLDQADDLDRARTQQMTAQAAVQQAQTRTFYLKWWHKNDEPAKYIQVTAPNWPLFHPKESEHLVNCFKVDTEFFEVFDWVSDTWVSCWKDSPPQRVDVRPPQIMHYRSEGVTHAPDMPGSETRGVKRAHDQIDYGAVPEWLSLPRTPVNRRTASTAFGSASRSTSAASSSPGFSPSSMLPFPSLALSGSSSRSSSPFSTPTATRQWSGPPSSSRFATPALSNDDWSTPSRSGTSHVVSSARSSPGPTPGPSSRFVTATLSNDDWSTPSRAGTSHVVSSARSSPGPTPGPSGTAELSPMWASPVQLAADEDISGPLGGAAPDPLLDTPTSTLRTFSDAGTEDAGSSQPAVVSSASSSLPHTPRGPRSSGWPLRYAVDMIRGFQRMHDMMATGSSQKDAFAAAFPGHELKTSTYGDNHKAYSNALRVPGVVEHWVGLGRTQAGQWSLFRKEWKPRR</sequence>
<accession>A0A371CLP7</accession>
<evidence type="ECO:0000256" key="1">
    <source>
        <dbReference type="SAM" id="MobiDB-lite"/>
    </source>
</evidence>
<gene>
    <name evidence="2" type="ORF">OH76DRAFT_1489695</name>
</gene>
<feature type="region of interest" description="Disordered" evidence="1">
    <location>
        <begin position="426"/>
        <end position="486"/>
    </location>
</feature>
<feature type="compositionally biased region" description="Polar residues" evidence="1">
    <location>
        <begin position="371"/>
        <end position="397"/>
    </location>
</feature>
<dbReference type="EMBL" id="KZ857520">
    <property type="protein sequence ID" value="RDX41203.1"/>
    <property type="molecule type" value="Genomic_DNA"/>
</dbReference>
<proteinExistence type="predicted"/>
<keyword evidence="3" id="KW-1185">Reference proteome</keyword>
<dbReference type="Proteomes" id="UP000256964">
    <property type="component" value="Unassembled WGS sequence"/>
</dbReference>
<feature type="compositionally biased region" description="Low complexity" evidence="1">
    <location>
        <begin position="461"/>
        <end position="473"/>
    </location>
</feature>
<dbReference type="OrthoDB" id="2758311at2759"/>
<protein>
    <submittedName>
        <fullName evidence="2">Uncharacterized protein</fullName>
    </submittedName>
</protein>
<feature type="compositionally biased region" description="Polar residues" evidence="1">
    <location>
        <begin position="322"/>
        <end position="354"/>
    </location>
</feature>
<evidence type="ECO:0000313" key="3">
    <source>
        <dbReference type="Proteomes" id="UP000256964"/>
    </source>
</evidence>
<organism evidence="2 3">
    <name type="scientific">Lentinus brumalis</name>
    <dbReference type="NCBI Taxonomy" id="2498619"/>
    <lineage>
        <taxon>Eukaryota</taxon>
        <taxon>Fungi</taxon>
        <taxon>Dikarya</taxon>
        <taxon>Basidiomycota</taxon>
        <taxon>Agaricomycotina</taxon>
        <taxon>Agaricomycetes</taxon>
        <taxon>Polyporales</taxon>
        <taxon>Polyporaceae</taxon>
        <taxon>Lentinus</taxon>
    </lineage>
</organism>
<evidence type="ECO:0000313" key="2">
    <source>
        <dbReference type="EMBL" id="RDX41203.1"/>
    </source>
</evidence>
<feature type="compositionally biased region" description="Low complexity" evidence="1">
    <location>
        <begin position="270"/>
        <end position="321"/>
    </location>
</feature>